<dbReference type="EMBL" id="LTBA01000019">
    <property type="protein sequence ID" value="KYH34342.1"/>
    <property type="molecule type" value="Genomic_DNA"/>
</dbReference>
<dbReference type="SUPFAM" id="SSF54197">
    <property type="entry name" value="HIT-like"/>
    <property type="match status" value="1"/>
</dbReference>
<dbReference type="InterPro" id="IPR011146">
    <property type="entry name" value="HIT-like"/>
</dbReference>
<feature type="active site" description="Tele-AMP-histidine intermediate" evidence="1">
    <location>
        <position position="100"/>
    </location>
</feature>
<dbReference type="GO" id="GO:0003877">
    <property type="term" value="F:ATP:ADP adenylyltransferase activity"/>
    <property type="evidence" value="ECO:0007669"/>
    <property type="project" value="UniProtKB-EC"/>
</dbReference>
<dbReference type="InterPro" id="IPR019808">
    <property type="entry name" value="Histidine_triad_CS"/>
</dbReference>
<keyword evidence="5" id="KW-0548">Nucleotidyltransferase</keyword>
<dbReference type="InterPro" id="IPR052908">
    <property type="entry name" value="AP-4-A_phosphorylase"/>
</dbReference>
<dbReference type="Gene3D" id="3.30.428.10">
    <property type="entry name" value="HIT-like"/>
    <property type="match status" value="1"/>
</dbReference>
<evidence type="ECO:0000256" key="2">
    <source>
        <dbReference type="PIRSR" id="PIRSR601310-3"/>
    </source>
</evidence>
<sequence>MKGEIDMNCLFCNYDRSEIIAENELAFAILDRYPVNEGHTLIIPKRHFANFFEATRDEVIAIYSLMHEVKEMLDIQYEPTGYNVGINIGYDAGQTIMHLHVHLIPRYKGDVEDPRGGIRKLKDELVPYEG</sequence>
<dbReference type="PROSITE" id="PS51084">
    <property type="entry name" value="HIT_2"/>
    <property type="match status" value="1"/>
</dbReference>
<evidence type="ECO:0000313" key="5">
    <source>
        <dbReference type="EMBL" id="KYH34342.1"/>
    </source>
</evidence>
<protein>
    <submittedName>
        <fullName evidence="5">AP-4-A phosphorylase</fullName>
        <ecNumber evidence="5">2.7.7.53</ecNumber>
    </submittedName>
</protein>
<dbReference type="PANTHER" id="PTHR42997:SF1">
    <property type="entry name" value="AP-4-A PHOSPHORYLASE"/>
    <property type="match status" value="1"/>
</dbReference>
<proteinExistence type="predicted"/>
<dbReference type="PATRIC" id="fig|1121338.3.peg.1808"/>
<dbReference type="InterPro" id="IPR001310">
    <property type="entry name" value="Histidine_triad_HIT"/>
</dbReference>
<accession>A0A151B3L3</accession>
<reference evidence="5 6" key="1">
    <citation type="submission" date="2016-02" db="EMBL/GenBank/DDBJ databases">
        <title>Genome sequence of Clostridium tepidiprofundi DSM 19306.</title>
        <authorList>
            <person name="Poehlein A."/>
            <person name="Daniel R."/>
        </authorList>
    </citation>
    <scope>NUCLEOTIDE SEQUENCE [LARGE SCALE GENOMIC DNA]</scope>
    <source>
        <strain evidence="5 6">DSM 19306</strain>
    </source>
</reference>
<dbReference type="PANTHER" id="PTHR42997">
    <property type="entry name" value="HIT FAMILY HYDROLASE"/>
    <property type="match status" value="1"/>
</dbReference>
<keyword evidence="6" id="KW-1185">Reference proteome</keyword>
<keyword evidence="5" id="KW-0808">Transferase</keyword>
<dbReference type="AlphaFoldDB" id="A0A151B3L3"/>
<feature type="short sequence motif" description="Histidine triad motif" evidence="2 3">
    <location>
        <begin position="98"/>
        <end position="102"/>
    </location>
</feature>
<evidence type="ECO:0000256" key="3">
    <source>
        <dbReference type="PROSITE-ProRule" id="PRU00464"/>
    </source>
</evidence>
<evidence type="ECO:0000313" key="6">
    <source>
        <dbReference type="Proteomes" id="UP000075531"/>
    </source>
</evidence>
<dbReference type="Proteomes" id="UP000075531">
    <property type="component" value="Unassembled WGS sequence"/>
</dbReference>
<name>A0A151B3L3_9CLOT</name>
<comment type="caution">
    <text evidence="5">The sequence shown here is derived from an EMBL/GenBank/DDBJ whole genome shotgun (WGS) entry which is preliminary data.</text>
</comment>
<dbReference type="EC" id="2.7.7.53" evidence="5"/>
<evidence type="ECO:0000259" key="4">
    <source>
        <dbReference type="PROSITE" id="PS51084"/>
    </source>
</evidence>
<dbReference type="PROSITE" id="PS00892">
    <property type="entry name" value="HIT_1"/>
    <property type="match status" value="1"/>
</dbReference>
<evidence type="ECO:0000256" key="1">
    <source>
        <dbReference type="PIRSR" id="PIRSR601310-1"/>
    </source>
</evidence>
<feature type="domain" description="HIT" evidence="4">
    <location>
        <begin position="7"/>
        <end position="113"/>
    </location>
</feature>
<organism evidence="5 6">
    <name type="scientific">Clostridium tepidiprofundi DSM 19306</name>
    <dbReference type="NCBI Taxonomy" id="1121338"/>
    <lineage>
        <taxon>Bacteria</taxon>
        <taxon>Bacillati</taxon>
        <taxon>Bacillota</taxon>
        <taxon>Clostridia</taxon>
        <taxon>Eubacteriales</taxon>
        <taxon>Clostridiaceae</taxon>
        <taxon>Clostridium</taxon>
    </lineage>
</organism>
<gene>
    <name evidence="5" type="ORF">CLTEP_17670</name>
</gene>
<dbReference type="InterPro" id="IPR036265">
    <property type="entry name" value="HIT-like_sf"/>
</dbReference>
<dbReference type="PRINTS" id="PR00332">
    <property type="entry name" value="HISTRIAD"/>
</dbReference>
<dbReference type="RefSeq" id="WP_242863897.1">
    <property type="nucleotide sequence ID" value="NZ_LTBA01000019.1"/>
</dbReference>
<dbReference type="STRING" id="1121338.CLTEP_17670"/>
<dbReference type="Pfam" id="PF01230">
    <property type="entry name" value="HIT"/>
    <property type="match status" value="1"/>
</dbReference>